<accession>A0A418VFB4</accession>
<reference evidence="2 3" key="1">
    <citation type="submission" date="2018-09" db="EMBL/GenBank/DDBJ databases">
        <title>Draft genome sequence of Rhodopseudomonas palustris 2.1.18.</title>
        <authorList>
            <person name="Robertson S.L."/>
            <person name="Meyer T.E."/>
            <person name="Kyndt J.A."/>
        </authorList>
    </citation>
    <scope>NUCLEOTIDE SEQUENCE [LARGE SCALE GENOMIC DNA]</scope>
    <source>
        <strain evidence="2 3">2.1.18</strain>
    </source>
</reference>
<evidence type="ECO:0000313" key="2">
    <source>
        <dbReference type="EMBL" id="RJF74800.1"/>
    </source>
</evidence>
<evidence type="ECO:0000313" key="3">
    <source>
        <dbReference type="Proteomes" id="UP000285523"/>
    </source>
</evidence>
<protein>
    <submittedName>
        <fullName evidence="2">DUF3018 family protein</fullName>
    </submittedName>
</protein>
<dbReference type="EMBL" id="QYYD01000010">
    <property type="protein sequence ID" value="RJF74800.1"/>
    <property type="molecule type" value="Genomic_DNA"/>
</dbReference>
<comment type="caution">
    <text evidence="2">The sequence shown here is derived from an EMBL/GenBank/DDBJ whole genome shotgun (WGS) entry which is preliminary data.</text>
</comment>
<dbReference type="Proteomes" id="UP000285523">
    <property type="component" value="Unassembled WGS sequence"/>
</dbReference>
<feature type="region of interest" description="Disordered" evidence="1">
    <location>
        <begin position="1"/>
        <end position="35"/>
    </location>
</feature>
<feature type="compositionally biased region" description="Low complexity" evidence="1">
    <location>
        <begin position="16"/>
        <end position="27"/>
    </location>
</feature>
<dbReference type="Pfam" id="PF11455">
    <property type="entry name" value="MazE-like"/>
    <property type="match status" value="1"/>
</dbReference>
<evidence type="ECO:0000256" key="1">
    <source>
        <dbReference type="SAM" id="MobiDB-lite"/>
    </source>
</evidence>
<dbReference type="OrthoDB" id="3734119at2"/>
<name>A0A418VFB4_RHOPL</name>
<dbReference type="RefSeq" id="WP_119856754.1">
    <property type="nucleotide sequence ID" value="NZ_QYYD01000010.1"/>
</dbReference>
<dbReference type="AlphaFoldDB" id="A0A418VFB4"/>
<organism evidence="2 3">
    <name type="scientific">Rhodopseudomonas palustris</name>
    <dbReference type="NCBI Taxonomy" id="1076"/>
    <lineage>
        <taxon>Bacteria</taxon>
        <taxon>Pseudomonadati</taxon>
        <taxon>Pseudomonadota</taxon>
        <taxon>Alphaproteobacteria</taxon>
        <taxon>Hyphomicrobiales</taxon>
        <taxon>Nitrobacteraceae</taxon>
        <taxon>Rhodopseudomonas</taxon>
    </lineage>
</organism>
<proteinExistence type="predicted"/>
<gene>
    <name evidence="2" type="ORF">D4Q52_11865</name>
</gene>
<dbReference type="InterPro" id="IPR021558">
    <property type="entry name" value="MazE-like"/>
</dbReference>
<sequence>MDRKVDKPAKGKRAAAGRAAKPRSASAERVRRHRDKMKALGLKPVTIWVPDVDTPEFKEQIARAVAVINADEESRRVLEGMLELGDFSDWQ</sequence>